<evidence type="ECO:0000313" key="1">
    <source>
        <dbReference type="EMBL" id="CDW23861.1"/>
    </source>
</evidence>
<dbReference type="AlphaFoldDB" id="A0A0K2TEJ7"/>
<sequence length="62" mass="6774">MSLDTTYSSSSISSLSFLTSPSSPIIKREFIVSFIILSALQAALRRTLPLELTSRLSSMFSS</sequence>
<accession>A0A0K2TEJ7</accession>
<name>A0A0K2TEJ7_LEPSM</name>
<dbReference type="EMBL" id="HACA01006500">
    <property type="protein sequence ID" value="CDW23861.1"/>
    <property type="molecule type" value="Transcribed_RNA"/>
</dbReference>
<organism evidence="1">
    <name type="scientific">Lepeophtheirus salmonis</name>
    <name type="common">Salmon louse</name>
    <name type="synonym">Caligus salmonis</name>
    <dbReference type="NCBI Taxonomy" id="72036"/>
    <lineage>
        <taxon>Eukaryota</taxon>
        <taxon>Metazoa</taxon>
        <taxon>Ecdysozoa</taxon>
        <taxon>Arthropoda</taxon>
        <taxon>Crustacea</taxon>
        <taxon>Multicrustacea</taxon>
        <taxon>Hexanauplia</taxon>
        <taxon>Copepoda</taxon>
        <taxon>Siphonostomatoida</taxon>
        <taxon>Caligidae</taxon>
        <taxon>Lepeophtheirus</taxon>
    </lineage>
</organism>
<reference evidence="1" key="1">
    <citation type="submission" date="2014-05" db="EMBL/GenBank/DDBJ databases">
        <authorList>
            <person name="Chronopoulou M."/>
        </authorList>
    </citation>
    <scope>NUCLEOTIDE SEQUENCE</scope>
    <source>
        <tissue evidence="1">Whole organism</tissue>
    </source>
</reference>
<protein>
    <submittedName>
        <fullName evidence="1">Uncharacterized protein</fullName>
    </submittedName>
</protein>
<dbReference type="EMBL" id="HACA01006499">
    <property type="protein sequence ID" value="CDW23860.1"/>
    <property type="molecule type" value="Transcribed_RNA"/>
</dbReference>
<proteinExistence type="predicted"/>